<feature type="domain" description="Rhodanese" evidence="2">
    <location>
        <begin position="34"/>
        <end position="123"/>
    </location>
</feature>
<reference evidence="3 4" key="1">
    <citation type="journal article" date="2009" name="J. Bacteriol.">
        <title>Complete and draft genome sequences of six members of the Aquificales.</title>
        <authorList>
            <person name="Reysenbach A.L."/>
            <person name="Hamamura N."/>
            <person name="Podar M."/>
            <person name="Griffiths E."/>
            <person name="Ferreira S."/>
            <person name="Hochstein R."/>
            <person name="Heidelberg J."/>
            <person name="Johnson J."/>
            <person name="Mead D."/>
            <person name="Pohorille A."/>
            <person name="Sarmiento M."/>
            <person name="Schweighofer K."/>
            <person name="Seshadri R."/>
            <person name="Voytek M.A."/>
        </authorList>
    </citation>
    <scope>NUCLEOTIDE SEQUENCE [LARGE SCALE GENOMIC DNA]</scope>
    <source>
        <strain evidence="4">DSM 14350 / EX-H1</strain>
    </source>
</reference>
<dbReference type="Gene3D" id="3.40.250.10">
    <property type="entry name" value="Rhodanese-like domain"/>
    <property type="match status" value="1"/>
</dbReference>
<evidence type="ECO:0000313" key="4">
    <source>
        <dbReference type="Proteomes" id="UP000001366"/>
    </source>
</evidence>
<proteinExistence type="predicted"/>
<dbReference type="PANTHER" id="PTHR43031">
    <property type="entry name" value="FAD-DEPENDENT OXIDOREDUCTASE"/>
    <property type="match status" value="1"/>
</dbReference>
<feature type="signal peptide" evidence="1">
    <location>
        <begin position="1"/>
        <end position="20"/>
    </location>
</feature>
<name>C0QSR3_PERMH</name>
<dbReference type="EMBL" id="CP001230">
    <property type="protein sequence ID" value="ACO04564.1"/>
    <property type="molecule type" value="Genomic_DNA"/>
</dbReference>
<dbReference type="InterPro" id="IPR036873">
    <property type="entry name" value="Rhodanese-like_dom_sf"/>
</dbReference>
<accession>C0QSR3</accession>
<dbReference type="Pfam" id="PF00581">
    <property type="entry name" value="Rhodanese"/>
    <property type="match status" value="1"/>
</dbReference>
<dbReference type="HOGENOM" id="CLU_089574_1_0_0"/>
<evidence type="ECO:0000256" key="1">
    <source>
        <dbReference type="SAM" id="SignalP"/>
    </source>
</evidence>
<gene>
    <name evidence="3" type="ordered locus">PERMA_1956</name>
</gene>
<dbReference type="InterPro" id="IPR050229">
    <property type="entry name" value="GlpE_sulfurtransferase"/>
</dbReference>
<protein>
    <recommendedName>
        <fullName evidence="2">Rhodanese domain-containing protein</fullName>
    </recommendedName>
</protein>
<keyword evidence="1" id="KW-0732">Signal</keyword>
<dbReference type="PANTHER" id="PTHR43031:SF1">
    <property type="entry name" value="PYRIDINE NUCLEOTIDE-DISULPHIDE OXIDOREDUCTASE"/>
    <property type="match status" value="1"/>
</dbReference>
<dbReference type="InterPro" id="IPR001763">
    <property type="entry name" value="Rhodanese-like_dom"/>
</dbReference>
<dbReference type="PaxDb" id="123214-PERMA_1956"/>
<keyword evidence="4" id="KW-1185">Reference proteome</keyword>
<dbReference type="KEGG" id="pmx:PERMA_1956"/>
<dbReference type="Proteomes" id="UP000001366">
    <property type="component" value="Chromosome"/>
</dbReference>
<dbReference type="CDD" id="cd00158">
    <property type="entry name" value="RHOD"/>
    <property type="match status" value="1"/>
</dbReference>
<dbReference type="SUPFAM" id="SSF52821">
    <property type="entry name" value="Rhodanese/Cell cycle control phosphatase"/>
    <property type="match status" value="1"/>
</dbReference>
<dbReference type="SMART" id="SM00450">
    <property type="entry name" value="RHOD"/>
    <property type="match status" value="1"/>
</dbReference>
<dbReference type="AlphaFoldDB" id="C0QSR3"/>
<evidence type="ECO:0000313" key="3">
    <source>
        <dbReference type="EMBL" id="ACO04564.1"/>
    </source>
</evidence>
<dbReference type="eggNOG" id="COG0607">
    <property type="taxonomic scope" value="Bacteria"/>
</dbReference>
<sequence length="126" mass="14650">MKRFILTAVLFAFYMNISTAFENVSAEKFRELMKRKDVIILDVRTPQEYEKDGHIKGANLLPVQLFQYIYLAGLRDKDVLVYCRSGNRSVTASKMLEQMGLKKVYNLKGGIKEWKSKGFPVEYGWK</sequence>
<dbReference type="STRING" id="123214.PERMA_1956"/>
<feature type="chain" id="PRO_5002902532" description="Rhodanese domain-containing protein" evidence="1">
    <location>
        <begin position="21"/>
        <end position="126"/>
    </location>
</feature>
<dbReference type="RefSeq" id="WP_012676801.1">
    <property type="nucleotide sequence ID" value="NC_012440.1"/>
</dbReference>
<evidence type="ECO:0000259" key="2">
    <source>
        <dbReference type="PROSITE" id="PS50206"/>
    </source>
</evidence>
<organism evidence="3 4">
    <name type="scientific">Persephonella marina (strain DSM 14350 / EX-H1)</name>
    <dbReference type="NCBI Taxonomy" id="123214"/>
    <lineage>
        <taxon>Bacteria</taxon>
        <taxon>Pseudomonadati</taxon>
        <taxon>Aquificota</taxon>
        <taxon>Aquificia</taxon>
        <taxon>Aquificales</taxon>
        <taxon>Hydrogenothermaceae</taxon>
        <taxon>Persephonella</taxon>
    </lineage>
</organism>
<dbReference type="PROSITE" id="PS50206">
    <property type="entry name" value="RHODANESE_3"/>
    <property type="match status" value="1"/>
</dbReference>